<evidence type="ECO:0000256" key="2">
    <source>
        <dbReference type="SAM" id="MobiDB-lite"/>
    </source>
</evidence>
<reference evidence="3 4" key="1">
    <citation type="submission" date="2024-12" db="EMBL/GenBank/DDBJ databases">
        <title>The unique morphological basis and parallel evolutionary history of personate flowers in Penstemon.</title>
        <authorList>
            <person name="Depatie T.H."/>
            <person name="Wessinger C.A."/>
        </authorList>
    </citation>
    <scope>NUCLEOTIDE SEQUENCE [LARGE SCALE GENOMIC DNA]</scope>
    <source>
        <strain evidence="3">WTNN_2</strain>
        <tissue evidence="3">Leaf</tissue>
    </source>
</reference>
<gene>
    <name evidence="3" type="ORF">ACJIZ3_020548</name>
</gene>
<organism evidence="3 4">
    <name type="scientific">Penstemon smallii</name>
    <dbReference type="NCBI Taxonomy" id="265156"/>
    <lineage>
        <taxon>Eukaryota</taxon>
        <taxon>Viridiplantae</taxon>
        <taxon>Streptophyta</taxon>
        <taxon>Embryophyta</taxon>
        <taxon>Tracheophyta</taxon>
        <taxon>Spermatophyta</taxon>
        <taxon>Magnoliopsida</taxon>
        <taxon>eudicotyledons</taxon>
        <taxon>Gunneridae</taxon>
        <taxon>Pentapetalae</taxon>
        <taxon>asterids</taxon>
        <taxon>lamiids</taxon>
        <taxon>Lamiales</taxon>
        <taxon>Plantaginaceae</taxon>
        <taxon>Cheloneae</taxon>
        <taxon>Penstemon</taxon>
    </lineage>
</organism>
<feature type="region of interest" description="Disordered" evidence="2">
    <location>
        <begin position="1"/>
        <end position="24"/>
    </location>
</feature>
<evidence type="ECO:0000313" key="3">
    <source>
        <dbReference type="EMBL" id="KAL3824519.1"/>
    </source>
</evidence>
<evidence type="ECO:0000256" key="1">
    <source>
        <dbReference type="ARBA" id="ARBA00010080"/>
    </source>
</evidence>
<accession>A0ABD3SJ14</accession>
<keyword evidence="4" id="KW-1185">Reference proteome</keyword>
<dbReference type="SUPFAM" id="SSF81901">
    <property type="entry name" value="HCP-like"/>
    <property type="match status" value="1"/>
</dbReference>
<dbReference type="EMBL" id="JBJXBP010000006">
    <property type="protein sequence ID" value="KAL3824519.1"/>
    <property type="molecule type" value="Genomic_DNA"/>
</dbReference>
<dbReference type="Proteomes" id="UP001634393">
    <property type="component" value="Unassembled WGS sequence"/>
</dbReference>
<dbReference type="InterPro" id="IPR039740">
    <property type="entry name" value="CNOT10"/>
</dbReference>
<dbReference type="InterPro" id="IPR011990">
    <property type="entry name" value="TPR-like_helical_dom_sf"/>
</dbReference>
<sequence length="818" mass="90649">MDSASSSSPFAARDGSPPVEDDGSLSVTAGLAKEAALFFQDGKFSDCLRILNQLLQKKENDLKVRHNIVIAEHFRDGCRDPKRLIEALEHIKEFGILLARDLRIECLPNNNILMIRKQSEELACESGEQLQVSSNNESKPTLGVRRSNNAAVVYTDEFDTSLAMFNMAVAWFHLHDYAKSFSYLETLYQNIVPTDEGTALRICLLLLDVALLSHHASRSADVISYMEKVFCVNTLTNQVDNGTSARQPSLLVSKYTSLPSNSTNPDVPQSDSVVTTNTLENSLTRSLSEEALEDESLQLLSSLDITGQNLRRPSGITSSNDLPRNQTEESLSAIDLRLKLHLCKVRYMLLTRNLKAAKHEIKLAMNIAHGKDYPMALYLKSQLEYARGNHRKAIETGFSSMYYNNLGCIYYRLGKHHTSGVFFSKALSSSSHDKSVLITYNCGVHSLACADHSMLLRCFKNQKKGLIKSISSSPDRSGIGVNVIGKGKWRQLALGCKILPNDQWECVGKDDMFPSDGKQPDLSMSLASQCLVNALYLLDSSDTNYSKPSSENSELRETSPSQNRNHEDVTGDNTKSFSSSQVNSNGEVKEQKVGNNPSALLQNSITHYEHICKKENHMMKQATLADLAYVELTLGNPLKALSTAKSLLELPECSRIYIFLGTMYAAEALCLLNKPKEAADHLMKYVSNGSNVELPYNQVDCEKWTVEKVVDNEEANDVTKPLNANTSVNESQWSVFSRPEEARGIFCANYAANFALLGDLEQAHHYVMKALSDIPNSSQAILTAIYVDLKRGQTQEALSKLKQHSGIRFLPGGLALKG</sequence>
<feature type="compositionally biased region" description="Polar residues" evidence="2">
    <location>
        <begin position="571"/>
        <end position="586"/>
    </location>
</feature>
<evidence type="ECO:0008006" key="5">
    <source>
        <dbReference type="Google" id="ProtNLM"/>
    </source>
</evidence>
<dbReference type="SUPFAM" id="SSF48452">
    <property type="entry name" value="TPR-like"/>
    <property type="match status" value="1"/>
</dbReference>
<dbReference type="PANTHER" id="PTHR12979:SF5">
    <property type="entry name" value="CCR4-NOT TRANSCRIPTION COMPLEX SUBUNIT 10"/>
    <property type="match status" value="1"/>
</dbReference>
<name>A0ABD3SJ14_9LAMI</name>
<comment type="similarity">
    <text evidence="1">Belongs to the CNOT10 family.</text>
</comment>
<feature type="compositionally biased region" description="Polar residues" evidence="2">
    <location>
        <begin position="543"/>
        <end position="563"/>
    </location>
</feature>
<proteinExistence type="inferred from homology"/>
<dbReference type="PANTHER" id="PTHR12979">
    <property type="entry name" value="CCR4-NOT TRANSCRIPTION COMPLEX SUBUNIT 10"/>
    <property type="match status" value="1"/>
</dbReference>
<feature type="region of interest" description="Disordered" evidence="2">
    <location>
        <begin position="543"/>
        <end position="596"/>
    </location>
</feature>
<comment type="caution">
    <text evidence="3">The sequence shown here is derived from an EMBL/GenBank/DDBJ whole genome shotgun (WGS) entry which is preliminary data.</text>
</comment>
<dbReference type="Gene3D" id="1.25.40.10">
    <property type="entry name" value="Tetratricopeptide repeat domain"/>
    <property type="match status" value="1"/>
</dbReference>
<dbReference type="AlphaFoldDB" id="A0ABD3SJ14"/>
<protein>
    <recommendedName>
        <fullName evidence="5">CCR4-NOT transcription complex subunit 10</fullName>
    </recommendedName>
</protein>
<evidence type="ECO:0000313" key="4">
    <source>
        <dbReference type="Proteomes" id="UP001634393"/>
    </source>
</evidence>